<accession>A0ABS5YH04</accession>
<feature type="chain" id="PRO_5045762325" description="Lipoprotein" evidence="2">
    <location>
        <begin position="21"/>
        <end position="171"/>
    </location>
</feature>
<reference evidence="3 4" key="1">
    <citation type="submission" date="2021-06" db="EMBL/GenBank/DDBJ databases">
        <title>Actinoplanes lichenicola sp. nov., and Actinoplanes ovalisporus sp. nov., isolated from lichen in Thailand.</title>
        <authorList>
            <person name="Saeng-In P."/>
            <person name="Kanchanasin P."/>
            <person name="Yuki M."/>
            <person name="Kudo T."/>
            <person name="Ohkuma M."/>
            <person name="Phongsopitanun W."/>
            <person name="Tanasupawat S."/>
        </authorList>
    </citation>
    <scope>NUCLEOTIDE SEQUENCE [LARGE SCALE GENOMIC DNA]</scope>
    <source>
        <strain evidence="3 4">NBRC 110975</strain>
    </source>
</reference>
<feature type="signal peptide" evidence="2">
    <location>
        <begin position="1"/>
        <end position="20"/>
    </location>
</feature>
<evidence type="ECO:0000313" key="3">
    <source>
        <dbReference type="EMBL" id="MBU2662632.1"/>
    </source>
</evidence>
<evidence type="ECO:0008006" key="5">
    <source>
        <dbReference type="Google" id="ProtNLM"/>
    </source>
</evidence>
<keyword evidence="4" id="KW-1185">Reference proteome</keyword>
<dbReference type="RefSeq" id="WP_215784559.1">
    <property type="nucleotide sequence ID" value="NZ_JAHKKG010000001.1"/>
</dbReference>
<dbReference type="Proteomes" id="UP001519654">
    <property type="component" value="Unassembled WGS sequence"/>
</dbReference>
<comment type="caution">
    <text evidence="3">The sequence shown here is derived from an EMBL/GenBank/DDBJ whole genome shotgun (WGS) entry which is preliminary data.</text>
</comment>
<evidence type="ECO:0000256" key="1">
    <source>
        <dbReference type="SAM" id="MobiDB-lite"/>
    </source>
</evidence>
<proteinExistence type="predicted"/>
<gene>
    <name evidence="3" type="ORF">KOI35_03855</name>
</gene>
<name>A0ABS5YH04_9ACTN</name>
<keyword evidence="2" id="KW-0732">Signal</keyword>
<sequence>MLRLRTVLTALIGASFMTLAACGGDDTTAAWTEPAATTATSAAPAAEPTDAAPADAAPAAADAPTDKAICNAAGKADKAFKAELIQLLQSAQGEPSDADMAKVLGGLGTELEKAAGSSETKVGLAVKKFAAGAAEVANSASPMTEIENPEYEASGKAITAACKTVGVTVNY</sequence>
<feature type="region of interest" description="Disordered" evidence="1">
    <location>
        <begin position="36"/>
        <end position="60"/>
    </location>
</feature>
<dbReference type="PROSITE" id="PS51257">
    <property type="entry name" value="PROKAR_LIPOPROTEIN"/>
    <property type="match status" value="1"/>
</dbReference>
<organism evidence="3 4">
    <name type="scientific">Paractinoplanes bogorensis</name>
    <dbReference type="NCBI Taxonomy" id="1610840"/>
    <lineage>
        <taxon>Bacteria</taxon>
        <taxon>Bacillati</taxon>
        <taxon>Actinomycetota</taxon>
        <taxon>Actinomycetes</taxon>
        <taxon>Micromonosporales</taxon>
        <taxon>Micromonosporaceae</taxon>
        <taxon>Paractinoplanes</taxon>
    </lineage>
</organism>
<dbReference type="EMBL" id="JAHKKG010000001">
    <property type="protein sequence ID" value="MBU2662632.1"/>
    <property type="molecule type" value="Genomic_DNA"/>
</dbReference>
<evidence type="ECO:0000313" key="4">
    <source>
        <dbReference type="Proteomes" id="UP001519654"/>
    </source>
</evidence>
<protein>
    <recommendedName>
        <fullName evidence="5">Lipoprotein</fullName>
    </recommendedName>
</protein>
<evidence type="ECO:0000256" key="2">
    <source>
        <dbReference type="SAM" id="SignalP"/>
    </source>
</evidence>